<dbReference type="Proteomes" id="UP000050425">
    <property type="component" value="Unassembled WGS sequence"/>
</dbReference>
<dbReference type="EMBL" id="LJPT01000031">
    <property type="protein sequence ID" value="KPW51222.1"/>
    <property type="molecule type" value="Genomic_DNA"/>
</dbReference>
<sequence>MRLSFRVVLGVRAESPIPERLQRYNRMPFNRPDRYSVGLFSLPVRDNSLYEKFFTSLGQRA</sequence>
<proteinExistence type="predicted"/>
<accession>A0A0N8QPS7</accession>
<dbReference type="AlphaFoldDB" id="A0A0N8QPS7"/>
<evidence type="ECO:0000313" key="1">
    <source>
        <dbReference type="EMBL" id="KPW51222.1"/>
    </source>
</evidence>
<evidence type="ECO:0000313" key="2">
    <source>
        <dbReference type="Proteomes" id="UP000050425"/>
    </source>
</evidence>
<name>A0A0N8QPS7_9PSED</name>
<reference evidence="1 2" key="1">
    <citation type="submission" date="2015-09" db="EMBL/GenBank/DDBJ databases">
        <title>Genome announcement of multiple Pseudomonas syringae strains.</title>
        <authorList>
            <person name="Thakur S."/>
            <person name="Wang P.W."/>
            <person name="Gong Y."/>
            <person name="Weir B.S."/>
            <person name="Guttman D.S."/>
        </authorList>
    </citation>
    <scope>NUCLEOTIDE SEQUENCE [LARGE SCALE GENOMIC DNA]</scope>
    <source>
        <strain evidence="1 2">ICMP4303</strain>
    </source>
</reference>
<comment type="caution">
    <text evidence="1">The sequence shown here is derived from an EMBL/GenBank/DDBJ whole genome shotgun (WGS) entry which is preliminary data.</text>
</comment>
<gene>
    <name evidence="1" type="ORF">ALO88_102838</name>
</gene>
<organism evidence="1 2">
    <name type="scientific">Pseudomonas syringae pv. antirrhini</name>
    <dbReference type="NCBI Taxonomy" id="251702"/>
    <lineage>
        <taxon>Bacteria</taxon>
        <taxon>Pseudomonadati</taxon>
        <taxon>Pseudomonadota</taxon>
        <taxon>Gammaproteobacteria</taxon>
        <taxon>Pseudomonadales</taxon>
        <taxon>Pseudomonadaceae</taxon>
        <taxon>Pseudomonas</taxon>
    </lineage>
</organism>
<dbReference type="PATRIC" id="fig|251702.3.peg.2802"/>
<protein>
    <submittedName>
        <fullName evidence="1">Uncharacterized protein</fullName>
    </submittedName>
</protein>